<dbReference type="InterPro" id="IPR029057">
    <property type="entry name" value="PRTase-like"/>
</dbReference>
<keyword evidence="2" id="KW-0665">Pyrimidine biosynthesis</keyword>
<name>A0A1G1YG29_9BACT</name>
<dbReference type="Gene3D" id="3.40.50.2020">
    <property type="match status" value="1"/>
</dbReference>
<sequence>MLLFKGYFIAGHLYSPRVGYFPVYPESRRVFSITSKLKLVAEELSKTIVPPNADLVASREAAGIPFGVATALEAQKGFLYLRKEPKQYIASRIIEGVFLPGQRVVIVDDAVSRTHDKKTAIDQLTAAGLQVVGVSVLLDAAYGVTDAEQAWLRQSSEYQFATLVRWDDLMRYAAEKKFISAALADIVVAWIADPFRWSEDAENWQRFKAVAAREPNVVFDPSFKEI</sequence>
<dbReference type="InterPro" id="IPR000836">
    <property type="entry name" value="PRTase_dom"/>
</dbReference>
<organism evidence="3 4">
    <name type="scientific">Candidatus Buchananbacteria bacterium RIFCSPHIGHO2_02_FULL_56_16</name>
    <dbReference type="NCBI Taxonomy" id="1797542"/>
    <lineage>
        <taxon>Bacteria</taxon>
        <taxon>Candidatus Buchananiibacteriota</taxon>
    </lineage>
</organism>
<dbReference type="EMBL" id="MHIL01000022">
    <property type="protein sequence ID" value="OGY51211.1"/>
    <property type="molecule type" value="Genomic_DNA"/>
</dbReference>
<comment type="caution">
    <text evidence="3">The sequence shown here is derived from an EMBL/GenBank/DDBJ whole genome shotgun (WGS) entry which is preliminary data.</text>
</comment>
<dbReference type="PANTHER" id="PTHR19278">
    <property type="entry name" value="OROTATE PHOSPHORIBOSYLTRANSFERASE"/>
    <property type="match status" value="1"/>
</dbReference>
<evidence type="ECO:0000256" key="2">
    <source>
        <dbReference type="ARBA" id="ARBA00022975"/>
    </source>
</evidence>
<dbReference type="GO" id="GO:0006222">
    <property type="term" value="P:UMP biosynthetic process"/>
    <property type="evidence" value="ECO:0007669"/>
    <property type="project" value="TreeGrafter"/>
</dbReference>
<evidence type="ECO:0008006" key="5">
    <source>
        <dbReference type="Google" id="ProtNLM"/>
    </source>
</evidence>
<dbReference type="CDD" id="cd06223">
    <property type="entry name" value="PRTases_typeI"/>
    <property type="match status" value="1"/>
</dbReference>
<gene>
    <name evidence="3" type="ORF">A3J59_02970</name>
</gene>
<dbReference type="AlphaFoldDB" id="A0A1G1YG29"/>
<protein>
    <recommendedName>
        <fullName evidence="5">Phosphoribosyltransferase domain-containing protein</fullName>
    </recommendedName>
</protein>
<evidence type="ECO:0000256" key="1">
    <source>
        <dbReference type="ARBA" id="ARBA00004725"/>
    </source>
</evidence>
<dbReference type="SUPFAM" id="SSF53271">
    <property type="entry name" value="PRTase-like"/>
    <property type="match status" value="1"/>
</dbReference>
<comment type="pathway">
    <text evidence="1">Pyrimidine metabolism; UMP biosynthesis via de novo pathway.</text>
</comment>
<dbReference type="PANTHER" id="PTHR19278:SF9">
    <property type="entry name" value="URIDINE 5'-MONOPHOSPHATE SYNTHASE"/>
    <property type="match status" value="1"/>
</dbReference>
<accession>A0A1G1YG29</accession>
<evidence type="ECO:0000313" key="4">
    <source>
        <dbReference type="Proteomes" id="UP000177310"/>
    </source>
</evidence>
<dbReference type="GO" id="GO:0004588">
    <property type="term" value="F:orotate phosphoribosyltransferase activity"/>
    <property type="evidence" value="ECO:0007669"/>
    <property type="project" value="TreeGrafter"/>
</dbReference>
<dbReference type="GO" id="GO:0019856">
    <property type="term" value="P:pyrimidine nucleobase biosynthetic process"/>
    <property type="evidence" value="ECO:0007669"/>
    <property type="project" value="TreeGrafter"/>
</dbReference>
<reference evidence="3 4" key="1">
    <citation type="journal article" date="2016" name="Nat. Commun.">
        <title>Thousands of microbial genomes shed light on interconnected biogeochemical processes in an aquifer system.</title>
        <authorList>
            <person name="Anantharaman K."/>
            <person name="Brown C.T."/>
            <person name="Hug L.A."/>
            <person name="Sharon I."/>
            <person name="Castelle C.J."/>
            <person name="Probst A.J."/>
            <person name="Thomas B.C."/>
            <person name="Singh A."/>
            <person name="Wilkins M.J."/>
            <person name="Karaoz U."/>
            <person name="Brodie E.L."/>
            <person name="Williams K.H."/>
            <person name="Hubbard S.S."/>
            <person name="Banfield J.F."/>
        </authorList>
    </citation>
    <scope>NUCLEOTIDE SEQUENCE [LARGE SCALE GENOMIC DNA]</scope>
</reference>
<dbReference type="STRING" id="1797542.A3J59_02970"/>
<evidence type="ECO:0000313" key="3">
    <source>
        <dbReference type="EMBL" id="OGY51211.1"/>
    </source>
</evidence>
<dbReference type="Proteomes" id="UP000177310">
    <property type="component" value="Unassembled WGS sequence"/>
</dbReference>
<proteinExistence type="predicted"/>